<accession>A0A1I7EWZ9</accession>
<keyword evidence="2" id="KW-1185">Reference proteome</keyword>
<organism evidence="1 2">
    <name type="scientific">Pseudoduganella namucuonensis</name>
    <dbReference type="NCBI Taxonomy" id="1035707"/>
    <lineage>
        <taxon>Bacteria</taxon>
        <taxon>Pseudomonadati</taxon>
        <taxon>Pseudomonadota</taxon>
        <taxon>Betaproteobacteria</taxon>
        <taxon>Burkholderiales</taxon>
        <taxon>Oxalobacteraceae</taxon>
        <taxon>Telluria group</taxon>
        <taxon>Pseudoduganella</taxon>
    </lineage>
</organism>
<gene>
    <name evidence="1" type="ORF">SAMN05216552_1001200</name>
</gene>
<proteinExistence type="predicted"/>
<evidence type="ECO:0000313" key="2">
    <source>
        <dbReference type="Proteomes" id="UP000199391"/>
    </source>
</evidence>
<reference evidence="2" key="1">
    <citation type="submission" date="2016-10" db="EMBL/GenBank/DDBJ databases">
        <authorList>
            <person name="Varghese N."/>
            <person name="Submissions S."/>
        </authorList>
    </citation>
    <scope>NUCLEOTIDE SEQUENCE [LARGE SCALE GENOMIC DNA]</scope>
    <source>
        <strain evidence="2">CGMCC 1.11014</strain>
    </source>
</reference>
<dbReference type="STRING" id="1035707.SAMN05216552_1001200"/>
<protein>
    <submittedName>
        <fullName evidence="1">ABC-2 type transport system permease protein</fullName>
    </submittedName>
</protein>
<evidence type="ECO:0000313" key="1">
    <source>
        <dbReference type="EMBL" id="SFU28415.1"/>
    </source>
</evidence>
<dbReference type="AlphaFoldDB" id="A0A1I7EWZ9"/>
<sequence>MRGSLAVLLLSCMLYPLVAVGMGLLISSVTRNQFLASQAALLCRRAGTSCPD</sequence>
<dbReference type="Proteomes" id="UP000199391">
    <property type="component" value="Unassembled WGS sequence"/>
</dbReference>
<dbReference type="EMBL" id="FPBO01000001">
    <property type="protein sequence ID" value="SFU28415.1"/>
    <property type="molecule type" value="Genomic_DNA"/>
</dbReference>
<name>A0A1I7EWZ9_9BURK</name>